<reference evidence="1" key="1">
    <citation type="journal article" date="2021" name="Nat. Commun.">
        <title>Genetic determinants of endophytism in the Arabidopsis root mycobiome.</title>
        <authorList>
            <person name="Mesny F."/>
            <person name="Miyauchi S."/>
            <person name="Thiergart T."/>
            <person name="Pickel B."/>
            <person name="Atanasova L."/>
            <person name="Karlsson M."/>
            <person name="Huettel B."/>
            <person name="Barry K.W."/>
            <person name="Haridas S."/>
            <person name="Chen C."/>
            <person name="Bauer D."/>
            <person name="Andreopoulos W."/>
            <person name="Pangilinan J."/>
            <person name="LaButti K."/>
            <person name="Riley R."/>
            <person name="Lipzen A."/>
            <person name="Clum A."/>
            <person name="Drula E."/>
            <person name="Henrissat B."/>
            <person name="Kohler A."/>
            <person name="Grigoriev I.V."/>
            <person name="Martin F.M."/>
            <person name="Hacquard S."/>
        </authorList>
    </citation>
    <scope>NUCLEOTIDE SEQUENCE</scope>
    <source>
        <strain evidence="1">MPI-CAGE-AT-0016</strain>
    </source>
</reference>
<dbReference type="Proteomes" id="UP000813385">
    <property type="component" value="Unassembled WGS sequence"/>
</dbReference>
<name>A0A8K0TR27_9PEZI</name>
<evidence type="ECO:0000313" key="2">
    <source>
        <dbReference type="Proteomes" id="UP000813385"/>
    </source>
</evidence>
<sequence>MSTARSELSGTGSSSFHWHSEPCASATRHVSLCLRPVERELAPVRHPGHCRATSAHAHAWEAGDSSIVRQACPSPSHAVAPENWLQISDCVWSCNVICPSLRQRAGRRTNAAFRPRQSFGWLLLPICDSRTRGGGSVEIPRTAMVRRVNVQSNERQQYWYRPLLLFVTGSRQPNVRHNGAAVRGTQGDKRQWWHIGQCNAVMASGPRRFRFQGLFFLPLQPWFMPRSTGTNGG</sequence>
<dbReference type="AlphaFoldDB" id="A0A8K0TR27"/>
<organism evidence="1 2">
    <name type="scientific">Plectosphaerella cucumerina</name>
    <dbReference type="NCBI Taxonomy" id="40658"/>
    <lineage>
        <taxon>Eukaryota</taxon>
        <taxon>Fungi</taxon>
        <taxon>Dikarya</taxon>
        <taxon>Ascomycota</taxon>
        <taxon>Pezizomycotina</taxon>
        <taxon>Sordariomycetes</taxon>
        <taxon>Hypocreomycetidae</taxon>
        <taxon>Glomerellales</taxon>
        <taxon>Plectosphaerellaceae</taxon>
        <taxon>Plectosphaerella</taxon>
    </lineage>
</organism>
<keyword evidence="2" id="KW-1185">Reference proteome</keyword>
<dbReference type="EMBL" id="JAGPXD010000002">
    <property type="protein sequence ID" value="KAH7369212.1"/>
    <property type="molecule type" value="Genomic_DNA"/>
</dbReference>
<accession>A0A8K0TR27</accession>
<protein>
    <submittedName>
        <fullName evidence="1">Uncharacterized protein</fullName>
    </submittedName>
</protein>
<gene>
    <name evidence="1" type="ORF">B0T11DRAFT_71607</name>
</gene>
<evidence type="ECO:0000313" key="1">
    <source>
        <dbReference type="EMBL" id="KAH7369212.1"/>
    </source>
</evidence>
<comment type="caution">
    <text evidence="1">The sequence shown here is derived from an EMBL/GenBank/DDBJ whole genome shotgun (WGS) entry which is preliminary data.</text>
</comment>
<proteinExistence type="predicted"/>